<keyword evidence="7 13" id="KW-0653">Protein transport</keyword>
<feature type="transmembrane region" description="Helical" evidence="13">
    <location>
        <begin position="432"/>
        <end position="452"/>
    </location>
</feature>
<keyword evidence="17" id="KW-1185">Reference proteome</keyword>
<accession>A0ABT8SKY5</accession>
<keyword evidence="6 13" id="KW-0812">Transmembrane</keyword>
<evidence type="ECO:0000256" key="4">
    <source>
        <dbReference type="ARBA" id="ARBA00022448"/>
    </source>
</evidence>
<evidence type="ECO:0000313" key="16">
    <source>
        <dbReference type="EMBL" id="MDO1559164.1"/>
    </source>
</evidence>
<evidence type="ECO:0000256" key="8">
    <source>
        <dbReference type="ARBA" id="ARBA00022989"/>
    </source>
</evidence>
<dbReference type="PANTHER" id="PTHR12428:SF65">
    <property type="entry name" value="CYTOCHROME C OXIDASE ASSEMBLY PROTEIN COX18, MITOCHONDRIAL"/>
    <property type="match status" value="1"/>
</dbReference>
<keyword evidence="9 13" id="KW-0472">Membrane</keyword>
<sequence length="600" mass="66208">MNDDNNARNTIIFFVLAVTLLIGYQVLVLGPAAERRRAAQENARAEQVQNPDANPGAGLTAPTEGVVHVDRRQAVSASPRVAIQTPSLRGSISLRGARIDDLYLTQYRETLESDANVELLRPVGAEGAYFATSGWTGQNVPGLPGPDTLWTQTSQGPLSPGNPVVLTYDNGQGLVFTRTISVDDQYMFTIADTVVNRTGQALTLAPFGSIRRIGLPDGAGRDMISHEGAVGVLDDRLVLEKYKDWRKEGRIVRETTGGWLGVSDKYWMAALIPDQRRPVEAEFRVTGGEENPTYQANFLGEAMTVAPGATVTNTTRLFAGAKRAEVLRGYSQSLGVPDLDNAIDWGMFWFLTRPIFLLLEWFYGLVGNFGVAILLLTVVVKIVFFPLANKSFESMSKMKKLAPQMEEIKKRHKDDPAKMQQETLALYQREKINPVAGCLPLLVQIPVFYALYKVLFVTIEMRHAPFFGWIQDLSARDPLSIWNAFGLFPWDPAAMGGFIGGILNGPLHLGPVVLLYGFTMWLMTSMNPPAPDPVQRQIFGLMPILFTFIMAPFAVGLLVYWVWNNILSILQQYVIMHRNGVENPIDGAIARLRGGGKAAP</sequence>
<dbReference type="InterPro" id="IPR047196">
    <property type="entry name" value="YidC_ALB_C"/>
</dbReference>
<evidence type="ECO:0000256" key="3">
    <source>
        <dbReference type="ARBA" id="ARBA00015325"/>
    </source>
</evidence>
<dbReference type="Proteomes" id="UP001169063">
    <property type="component" value="Unassembled WGS sequence"/>
</dbReference>
<comment type="subunit">
    <text evidence="13">Interacts with the Sec translocase complex via SecD. Specifically interacts with transmembrane segments of nascent integral membrane proteins during membrane integration.</text>
</comment>
<dbReference type="NCBIfam" id="TIGR03592">
    <property type="entry name" value="yidC_oxa1_cterm"/>
    <property type="match status" value="1"/>
</dbReference>
<evidence type="ECO:0000256" key="11">
    <source>
        <dbReference type="ARBA" id="ARBA00033245"/>
    </source>
</evidence>
<dbReference type="InterPro" id="IPR038221">
    <property type="entry name" value="YidC_periplasmic_sf"/>
</dbReference>
<evidence type="ECO:0000256" key="1">
    <source>
        <dbReference type="ARBA" id="ARBA00004429"/>
    </source>
</evidence>
<dbReference type="InterPro" id="IPR028055">
    <property type="entry name" value="YidC/Oxa/ALB_C"/>
</dbReference>
<evidence type="ECO:0000256" key="7">
    <source>
        <dbReference type="ARBA" id="ARBA00022927"/>
    </source>
</evidence>
<evidence type="ECO:0000256" key="10">
    <source>
        <dbReference type="ARBA" id="ARBA00023186"/>
    </source>
</evidence>
<feature type="transmembrane region" description="Helical" evidence="13">
    <location>
        <begin position="493"/>
        <end position="518"/>
    </location>
</feature>
<dbReference type="NCBIfam" id="NF002353">
    <property type="entry name" value="PRK01318.1-4"/>
    <property type="match status" value="1"/>
</dbReference>
<dbReference type="CDD" id="cd20070">
    <property type="entry name" value="5TM_YidC_Alb3"/>
    <property type="match status" value="1"/>
</dbReference>
<dbReference type="NCBIfam" id="TIGR03593">
    <property type="entry name" value="yidC_nterm"/>
    <property type="match status" value="1"/>
</dbReference>
<evidence type="ECO:0000313" key="17">
    <source>
        <dbReference type="Proteomes" id="UP001169063"/>
    </source>
</evidence>
<feature type="transmembrane region" description="Helical" evidence="13">
    <location>
        <begin position="12"/>
        <end position="30"/>
    </location>
</feature>
<feature type="transmembrane region" description="Helical" evidence="13">
    <location>
        <begin position="538"/>
        <end position="563"/>
    </location>
</feature>
<evidence type="ECO:0000256" key="13">
    <source>
        <dbReference type="HAMAP-Rule" id="MF_01810"/>
    </source>
</evidence>
<comment type="similarity">
    <text evidence="2 13">Belongs to the OXA1/ALB3/YidC family. Type 1 subfamily.</text>
</comment>
<dbReference type="InterPro" id="IPR019998">
    <property type="entry name" value="Membr_insert_YidC"/>
</dbReference>
<comment type="caution">
    <text evidence="16">The sequence shown here is derived from an EMBL/GenBank/DDBJ whole genome shotgun (WGS) entry which is preliminary data.</text>
</comment>
<dbReference type="PANTHER" id="PTHR12428">
    <property type="entry name" value="OXA1"/>
    <property type="match status" value="1"/>
</dbReference>
<dbReference type="PRINTS" id="PR01900">
    <property type="entry name" value="YIDCPROTEIN"/>
</dbReference>
<dbReference type="CDD" id="cd19961">
    <property type="entry name" value="EcYidC-like_peri"/>
    <property type="match status" value="1"/>
</dbReference>
<evidence type="ECO:0000256" key="12">
    <source>
        <dbReference type="ARBA" id="ARBA00033342"/>
    </source>
</evidence>
<evidence type="ECO:0000259" key="14">
    <source>
        <dbReference type="Pfam" id="PF02096"/>
    </source>
</evidence>
<feature type="domain" description="Membrane insertase YidC N-terminal" evidence="15">
    <location>
        <begin position="80"/>
        <end position="357"/>
    </location>
</feature>
<feature type="transmembrane region" description="Helical" evidence="13">
    <location>
        <begin position="369"/>
        <end position="388"/>
    </location>
</feature>
<keyword evidence="8 13" id="KW-1133">Transmembrane helix</keyword>
<evidence type="ECO:0000256" key="2">
    <source>
        <dbReference type="ARBA" id="ARBA00010527"/>
    </source>
</evidence>
<dbReference type="Gene3D" id="2.70.98.90">
    <property type="match status" value="1"/>
</dbReference>
<evidence type="ECO:0000259" key="15">
    <source>
        <dbReference type="Pfam" id="PF14849"/>
    </source>
</evidence>
<keyword evidence="5 13" id="KW-1003">Cell membrane</keyword>
<feature type="domain" description="Membrane insertase YidC/Oxa/ALB C-terminal" evidence="14">
    <location>
        <begin position="369"/>
        <end position="576"/>
    </location>
</feature>
<keyword evidence="10 13" id="KW-0143">Chaperone</keyword>
<dbReference type="Pfam" id="PF02096">
    <property type="entry name" value="60KD_IMP"/>
    <property type="match status" value="1"/>
</dbReference>
<dbReference type="InterPro" id="IPR001708">
    <property type="entry name" value="YidC/ALB3/OXA1/COX18"/>
</dbReference>
<gene>
    <name evidence="13 16" type="primary">yidC</name>
    <name evidence="16" type="ORF">Q0812_06950</name>
</gene>
<dbReference type="Pfam" id="PF14849">
    <property type="entry name" value="YidC_periplas"/>
    <property type="match status" value="1"/>
</dbReference>
<comment type="subcellular location">
    <subcellularLocation>
        <location evidence="1">Cell inner membrane</location>
        <topology evidence="1">Multi-pass membrane protein</topology>
    </subcellularLocation>
    <subcellularLocation>
        <location evidence="13">Cell membrane</location>
        <topology evidence="13">Multi-pass membrane protein</topology>
    </subcellularLocation>
</comment>
<keyword evidence="4 13" id="KW-0813">Transport</keyword>
<evidence type="ECO:0000256" key="9">
    <source>
        <dbReference type="ARBA" id="ARBA00023136"/>
    </source>
</evidence>
<protein>
    <recommendedName>
        <fullName evidence="3 13">Membrane protein insertase YidC</fullName>
    </recommendedName>
    <alternativeName>
        <fullName evidence="12 13">Foldase YidC</fullName>
    </alternativeName>
    <alternativeName>
        <fullName evidence="11 13">Membrane integrase YidC</fullName>
    </alternativeName>
    <alternativeName>
        <fullName evidence="13">Membrane protein YidC</fullName>
    </alternativeName>
</protein>
<proteinExistence type="inferred from homology"/>
<name>A0ABT8SKY5_9CAUL</name>
<organism evidence="16 17">
    <name type="scientific">Peiella sedimenti</name>
    <dbReference type="NCBI Taxonomy" id="3061083"/>
    <lineage>
        <taxon>Bacteria</taxon>
        <taxon>Pseudomonadati</taxon>
        <taxon>Pseudomonadota</taxon>
        <taxon>Alphaproteobacteria</taxon>
        <taxon>Caulobacterales</taxon>
        <taxon>Caulobacteraceae</taxon>
        <taxon>Peiella</taxon>
    </lineage>
</organism>
<reference evidence="16" key="1">
    <citation type="submission" date="2023-07" db="EMBL/GenBank/DDBJ databases">
        <title>Brevundimonas soil sp. nov., isolated from the soil of chemical plant.</title>
        <authorList>
            <person name="Wu N."/>
        </authorList>
    </citation>
    <scope>NUCLEOTIDE SEQUENCE</scope>
    <source>
        <strain evidence="16">XZ-24</strain>
    </source>
</reference>
<dbReference type="PRINTS" id="PR00701">
    <property type="entry name" value="60KDINNERMP"/>
</dbReference>
<dbReference type="HAMAP" id="MF_01810">
    <property type="entry name" value="YidC_type1"/>
    <property type="match status" value="1"/>
</dbReference>
<comment type="function">
    <text evidence="13">Required for the insertion and/or proper folding and/or complex formation of integral membrane proteins into the membrane. Involved in integration of membrane proteins that insert both dependently and independently of the Sec translocase complex, as well as at least some lipoproteins. Aids folding of multispanning membrane proteins.</text>
</comment>
<dbReference type="InterPro" id="IPR028053">
    <property type="entry name" value="Membr_insert_YidC_N"/>
</dbReference>
<dbReference type="RefSeq" id="WP_302109587.1">
    <property type="nucleotide sequence ID" value="NZ_JAUKTR010000002.1"/>
</dbReference>
<evidence type="ECO:0000256" key="6">
    <source>
        <dbReference type="ARBA" id="ARBA00022692"/>
    </source>
</evidence>
<evidence type="ECO:0000256" key="5">
    <source>
        <dbReference type="ARBA" id="ARBA00022475"/>
    </source>
</evidence>
<dbReference type="EMBL" id="JAUKTR010000002">
    <property type="protein sequence ID" value="MDO1559164.1"/>
    <property type="molecule type" value="Genomic_DNA"/>
</dbReference>